<dbReference type="SUPFAM" id="SSF56037">
    <property type="entry name" value="PheT/TilS domain"/>
    <property type="match status" value="1"/>
</dbReference>
<dbReference type="GO" id="GO:0005737">
    <property type="term" value="C:cytoplasm"/>
    <property type="evidence" value="ECO:0007669"/>
    <property type="project" value="UniProtKB-SubCell"/>
</dbReference>
<evidence type="ECO:0000256" key="2">
    <source>
        <dbReference type="ARBA" id="ARBA00013267"/>
    </source>
</evidence>
<evidence type="ECO:0000256" key="5">
    <source>
        <dbReference type="ARBA" id="ARBA00022694"/>
    </source>
</evidence>
<dbReference type="Pfam" id="PF11734">
    <property type="entry name" value="TilS_C"/>
    <property type="match status" value="1"/>
</dbReference>
<dbReference type="AlphaFoldDB" id="X0SWW6"/>
<dbReference type="InterPro" id="IPR014729">
    <property type="entry name" value="Rossmann-like_a/b/a_fold"/>
</dbReference>
<evidence type="ECO:0000313" key="10">
    <source>
        <dbReference type="EMBL" id="GAF79626.1"/>
    </source>
</evidence>
<evidence type="ECO:0000259" key="9">
    <source>
        <dbReference type="SMART" id="SM00977"/>
    </source>
</evidence>
<dbReference type="EC" id="6.3.4.19" evidence="2"/>
<accession>X0SWW6</accession>
<name>X0SWW6_9ZZZZ</name>
<evidence type="ECO:0000256" key="7">
    <source>
        <dbReference type="ARBA" id="ARBA00022840"/>
    </source>
</evidence>
<dbReference type="PANTHER" id="PTHR43033:SF1">
    <property type="entry name" value="TRNA(ILE)-LYSIDINE SYNTHASE-RELATED"/>
    <property type="match status" value="1"/>
</dbReference>
<feature type="non-terminal residue" evidence="10">
    <location>
        <position position="1"/>
    </location>
</feature>
<protein>
    <recommendedName>
        <fullName evidence="2">tRNA(Ile)-lysidine synthetase</fullName>
        <ecNumber evidence="2">6.3.4.19</ecNumber>
    </recommendedName>
</protein>
<dbReference type="Gene3D" id="3.40.50.620">
    <property type="entry name" value="HUPs"/>
    <property type="match status" value="1"/>
</dbReference>
<keyword evidence="6" id="KW-0547">Nucleotide-binding</keyword>
<dbReference type="NCBIfam" id="TIGR02432">
    <property type="entry name" value="lysidine_TilS_N"/>
    <property type="match status" value="1"/>
</dbReference>
<dbReference type="InterPro" id="IPR012094">
    <property type="entry name" value="tRNA_Ile_lys_synt"/>
</dbReference>
<dbReference type="Pfam" id="PF01171">
    <property type="entry name" value="ATP_bind_3"/>
    <property type="match status" value="1"/>
</dbReference>
<keyword evidence="3" id="KW-0963">Cytoplasm</keyword>
<keyword evidence="4" id="KW-0436">Ligase</keyword>
<dbReference type="PANTHER" id="PTHR43033">
    <property type="entry name" value="TRNA(ILE)-LYSIDINE SYNTHASE-RELATED"/>
    <property type="match status" value="1"/>
</dbReference>
<dbReference type="CDD" id="cd01992">
    <property type="entry name" value="TilS_N"/>
    <property type="match status" value="1"/>
</dbReference>
<proteinExistence type="inferred from homology"/>
<dbReference type="InterPro" id="IPR012796">
    <property type="entry name" value="Lysidine-tRNA-synth_C"/>
</dbReference>
<dbReference type="GO" id="GO:0032267">
    <property type="term" value="F:tRNA(Ile)-lysidine synthase activity"/>
    <property type="evidence" value="ECO:0007669"/>
    <property type="project" value="UniProtKB-EC"/>
</dbReference>
<evidence type="ECO:0000256" key="3">
    <source>
        <dbReference type="ARBA" id="ARBA00022490"/>
    </source>
</evidence>
<comment type="caution">
    <text evidence="10">The sequence shown here is derived from an EMBL/GenBank/DDBJ whole genome shotgun (WGS) entry which is preliminary data.</text>
</comment>
<dbReference type="InterPro" id="IPR011063">
    <property type="entry name" value="TilS/TtcA_N"/>
</dbReference>
<keyword evidence="7" id="KW-0067">ATP-binding</keyword>
<comment type="subcellular location">
    <subcellularLocation>
        <location evidence="1">Cytoplasm</location>
    </subcellularLocation>
</comment>
<reference evidence="10" key="1">
    <citation type="journal article" date="2014" name="Front. Microbiol.">
        <title>High frequency of phylogenetically diverse reductive dehalogenase-homologous genes in deep subseafloor sedimentary metagenomes.</title>
        <authorList>
            <person name="Kawai M."/>
            <person name="Futagami T."/>
            <person name="Toyoda A."/>
            <person name="Takaki Y."/>
            <person name="Nishi S."/>
            <person name="Hori S."/>
            <person name="Arai W."/>
            <person name="Tsubouchi T."/>
            <person name="Morono Y."/>
            <person name="Uchiyama I."/>
            <person name="Ito T."/>
            <person name="Fujiyama A."/>
            <person name="Inagaki F."/>
            <person name="Takami H."/>
        </authorList>
    </citation>
    <scope>NUCLEOTIDE SEQUENCE</scope>
    <source>
        <strain evidence="10">Expedition CK06-06</strain>
    </source>
</reference>
<dbReference type="GO" id="GO:0008033">
    <property type="term" value="P:tRNA processing"/>
    <property type="evidence" value="ECO:0007669"/>
    <property type="project" value="UniProtKB-KW"/>
</dbReference>
<evidence type="ECO:0000256" key="8">
    <source>
        <dbReference type="ARBA" id="ARBA00048539"/>
    </source>
</evidence>
<keyword evidence="5" id="KW-0819">tRNA processing</keyword>
<feature type="domain" description="Lysidine-tRNA(Ile) synthetase C-terminal" evidence="9">
    <location>
        <begin position="310"/>
        <end position="381"/>
    </location>
</feature>
<dbReference type="InterPro" id="IPR012795">
    <property type="entry name" value="tRNA_Ile_lys_synt_N"/>
</dbReference>
<dbReference type="NCBIfam" id="TIGR02433">
    <property type="entry name" value="lysidine_TilS_C"/>
    <property type="match status" value="1"/>
</dbReference>
<comment type="catalytic activity">
    <reaction evidence="8">
        <text>cytidine(34) in tRNA(Ile2) + L-lysine + ATP = lysidine(34) in tRNA(Ile2) + AMP + diphosphate + H(+)</text>
        <dbReference type="Rhea" id="RHEA:43744"/>
        <dbReference type="Rhea" id="RHEA-COMP:10625"/>
        <dbReference type="Rhea" id="RHEA-COMP:10670"/>
        <dbReference type="ChEBI" id="CHEBI:15378"/>
        <dbReference type="ChEBI" id="CHEBI:30616"/>
        <dbReference type="ChEBI" id="CHEBI:32551"/>
        <dbReference type="ChEBI" id="CHEBI:33019"/>
        <dbReference type="ChEBI" id="CHEBI:82748"/>
        <dbReference type="ChEBI" id="CHEBI:83665"/>
        <dbReference type="ChEBI" id="CHEBI:456215"/>
        <dbReference type="EC" id="6.3.4.19"/>
    </reaction>
</comment>
<evidence type="ECO:0000256" key="1">
    <source>
        <dbReference type="ARBA" id="ARBA00004496"/>
    </source>
</evidence>
<dbReference type="SUPFAM" id="SSF52402">
    <property type="entry name" value="Adenine nucleotide alpha hydrolases-like"/>
    <property type="match status" value="1"/>
</dbReference>
<gene>
    <name evidence="10" type="ORF">S01H1_11471</name>
</gene>
<dbReference type="GO" id="GO:0005524">
    <property type="term" value="F:ATP binding"/>
    <property type="evidence" value="ECO:0007669"/>
    <property type="project" value="UniProtKB-KW"/>
</dbReference>
<dbReference type="SMART" id="SM00977">
    <property type="entry name" value="TilS_C"/>
    <property type="match status" value="1"/>
</dbReference>
<dbReference type="HAMAP" id="MF_01161">
    <property type="entry name" value="tRNA_Ile_lys_synt"/>
    <property type="match status" value="1"/>
</dbReference>
<evidence type="ECO:0000256" key="4">
    <source>
        <dbReference type="ARBA" id="ARBA00022598"/>
    </source>
</evidence>
<dbReference type="EMBL" id="BARS01005849">
    <property type="protein sequence ID" value="GAF79626.1"/>
    <property type="molecule type" value="Genomic_DNA"/>
</dbReference>
<sequence>VTLGHVNHHLRTEADREEVFCREFSARLGLPFRAAVLNPEQRKGESVEAWARRERYTALEHMRREAEAEWILTAHHADDQAETVLMRLVQRAPLLSLAGIRPRRDRILRPLLSVTREQLRAWAESEALGWVEDPSNTDRRFLRNRLRHGVLAALMAEDEGARETLLGLSRLAQEYETHCTAAARELAGLATEGTLPATAEMPVEALLAVDKDIFKLAVQSVVERFLGAHFQMSSPHWQNFRHFVRAGTVGKVFKLPGSIQALFDRGRLIFYHSGQASAPEPCPLEPGRTRWGHHDFVVTATDHTAGTTDLYLRSWRSGDRARVVPGRHARLVSDIYINARLSRLEKTHWPLVVTRQDGVVWLPGLGTPRDQLVRAPWRITWQTQIRKR</sequence>
<evidence type="ECO:0000256" key="6">
    <source>
        <dbReference type="ARBA" id="ARBA00022741"/>
    </source>
</evidence>
<organism evidence="10">
    <name type="scientific">marine sediment metagenome</name>
    <dbReference type="NCBI Taxonomy" id="412755"/>
    <lineage>
        <taxon>unclassified sequences</taxon>
        <taxon>metagenomes</taxon>
        <taxon>ecological metagenomes</taxon>
    </lineage>
</organism>